<keyword evidence="2" id="KW-1133">Transmembrane helix</keyword>
<feature type="coiled-coil region" evidence="1">
    <location>
        <begin position="126"/>
        <end position="165"/>
    </location>
</feature>
<reference evidence="4" key="1">
    <citation type="journal article" date="2014" name="Front. Microbiol.">
        <title>High frequency of phylogenetically diverse reductive dehalogenase-homologous genes in deep subseafloor sedimentary metagenomes.</title>
        <authorList>
            <person name="Kawai M."/>
            <person name="Futagami T."/>
            <person name="Toyoda A."/>
            <person name="Takaki Y."/>
            <person name="Nishi S."/>
            <person name="Hori S."/>
            <person name="Arai W."/>
            <person name="Tsubouchi T."/>
            <person name="Morono Y."/>
            <person name="Uchiyama I."/>
            <person name="Ito T."/>
            <person name="Fujiyama A."/>
            <person name="Inagaki F."/>
            <person name="Takami H."/>
        </authorList>
    </citation>
    <scope>NUCLEOTIDE SEQUENCE</scope>
    <source>
        <strain evidence="4">Expedition CK06-06</strain>
    </source>
</reference>
<feature type="transmembrane region" description="Helical" evidence="2">
    <location>
        <begin position="293"/>
        <end position="311"/>
    </location>
</feature>
<gene>
    <name evidence="4" type="ORF">S01H4_20746</name>
</gene>
<sequence>MHAGLHRFILHYIGKAKVMVVQASNDANSELGYLNSQQLVQTYAELLLTDPILDEVSKRVNFAIKKNQISISQVRDTRILSVTIEDIDAARAAQIANLLTDVLVENNAELQNIKFSASEESVLNQIQSVQEQINILQDVIEQQSQESLEGRISSVEGQIERAQQLILEINFEIDQIAPGFPDLDLDQISASDLSILREKNILLDQANATLGLYQDIYFNLLSDQTSGNNGNSSSTNTSQLESTLVLYQQIYANLLGNFENIRLAQLENSTAIVKVDPANPSGSPVRPKPMQNIILGFILGIMVATGIAFLIEFLDDTVRSSDDVTRIIDKPILGYIPEIPNDKRGIKGNIYSISFPRSP</sequence>
<dbReference type="InterPro" id="IPR050445">
    <property type="entry name" value="Bact_polysacc_biosynth/exp"/>
</dbReference>
<organism evidence="4">
    <name type="scientific">marine sediment metagenome</name>
    <dbReference type="NCBI Taxonomy" id="412755"/>
    <lineage>
        <taxon>unclassified sequences</taxon>
        <taxon>metagenomes</taxon>
        <taxon>ecological metagenomes</taxon>
    </lineage>
</organism>
<evidence type="ECO:0000313" key="4">
    <source>
        <dbReference type="EMBL" id="GAG67007.1"/>
    </source>
</evidence>
<dbReference type="GO" id="GO:0005886">
    <property type="term" value="C:plasma membrane"/>
    <property type="evidence" value="ECO:0007669"/>
    <property type="project" value="TreeGrafter"/>
</dbReference>
<keyword evidence="2" id="KW-0472">Membrane</keyword>
<dbReference type="PANTHER" id="PTHR32309">
    <property type="entry name" value="TYROSINE-PROTEIN KINASE"/>
    <property type="match status" value="1"/>
</dbReference>
<dbReference type="Pfam" id="PF13807">
    <property type="entry name" value="GNVR"/>
    <property type="match status" value="1"/>
</dbReference>
<dbReference type="EMBL" id="BART01009350">
    <property type="protein sequence ID" value="GAG67007.1"/>
    <property type="molecule type" value="Genomic_DNA"/>
</dbReference>
<evidence type="ECO:0000256" key="2">
    <source>
        <dbReference type="SAM" id="Phobius"/>
    </source>
</evidence>
<proteinExistence type="predicted"/>
<keyword evidence="2" id="KW-0812">Transmembrane</keyword>
<comment type="caution">
    <text evidence="4">The sequence shown here is derived from an EMBL/GenBank/DDBJ whole genome shotgun (WGS) entry which is preliminary data.</text>
</comment>
<dbReference type="InterPro" id="IPR032807">
    <property type="entry name" value="GNVR"/>
</dbReference>
<feature type="domain" description="Tyrosine-protein kinase G-rich" evidence="3">
    <location>
        <begin position="244"/>
        <end position="310"/>
    </location>
</feature>
<dbReference type="PANTHER" id="PTHR32309:SF13">
    <property type="entry name" value="FERRIC ENTEROBACTIN TRANSPORT PROTEIN FEPE"/>
    <property type="match status" value="1"/>
</dbReference>
<evidence type="ECO:0000256" key="1">
    <source>
        <dbReference type="SAM" id="Coils"/>
    </source>
</evidence>
<evidence type="ECO:0000259" key="3">
    <source>
        <dbReference type="Pfam" id="PF13807"/>
    </source>
</evidence>
<name>X1AAK7_9ZZZZ</name>
<feature type="non-terminal residue" evidence="4">
    <location>
        <position position="359"/>
    </location>
</feature>
<dbReference type="AlphaFoldDB" id="X1AAK7"/>
<keyword evidence="1" id="KW-0175">Coiled coil</keyword>
<protein>
    <recommendedName>
        <fullName evidence="3">Tyrosine-protein kinase G-rich domain-containing protein</fullName>
    </recommendedName>
</protein>
<accession>X1AAK7</accession>
<dbReference type="GO" id="GO:0004713">
    <property type="term" value="F:protein tyrosine kinase activity"/>
    <property type="evidence" value="ECO:0007669"/>
    <property type="project" value="TreeGrafter"/>
</dbReference>